<accession>A0A7J0GP51</accession>
<evidence type="ECO:0000256" key="11">
    <source>
        <dbReference type="ARBA" id="ARBA00023136"/>
    </source>
</evidence>
<comment type="subcellular location">
    <subcellularLocation>
        <location evidence="2">Membrane</location>
        <topology evidence="2">Single-pass membrane protein</topology>
    </subcellularLocation>
</comment>
<feature type="coiled-coil region" evidence="12">
    <location>
        <begin position="63"/>
        <end position="90"/>
    </location>
</feature>
<keyword evidence="15" id="KW-1185">Reference proteome</keyword>
<name>A0A7J0GP51_9ERIC</name>
<organism evidence="14 15">
    <name type="scientific">Actinidia rufa</name>
    <dbReference type="NCBI Taxonomy" id="165716"/>
    <lineage>
        <taxon>Eukaryota</taxon>
        <taxon>Viridiplantae</taxon>
        <taxon>Streptophyta</taxon>
        <taxon>Embryophyta</taxon>
        <taxon>Tracheophyta</taxon>
        <taxon>Spermatophyta</taxon>
        <taxon>Magnoliopsida</taxon>
        <taxon>eudicotyledons</taxon>
        <taxon>Gunneridae</taxon>
        <taxon>Pentapetalae</taxon>
        <taxon>asterids</taxon>
        <taxon>Ericales</taxon>
        <taxon>Actinidiaceae</taxon>
        <taxon>Actinidia</taxon>
    </lineage>
</organism>
<evidence type="ECO:0000256" key="6">
    <source>
        <dbReference type="ARBA" id="ARBA00022723"/>
    </source>
</evidence>
<keyword evidence="6" id="KW-0479">Metal-binding</keyword>
<evidence type="ECO:0000313" key="15">
    <source>
        <dbReference type="Proteomes" id="UP000585474"/>
    </source>
</evidence>
<keyword evidence="4" id="KW-0349">Heme</keyword>
<dbReference type="PANTHER" id="PTHR47953:SF19">
    <property type="entry name" value="OS06G0641600 PROTEIN"/>
    <property type="match status" value="1"/>
</dbReference>
<dbReference type="InterPro" id="IPR001128">
    <property type="entry name" value="Cyt_P450"/>
</dbReference>
<dbReference type="EMBL" id="BJWL01000023">
    <property type="protein sequence ID" value="GFZ12597.1"/>
    <property type="molecule type" value="Genomic_DNA"/>
</dbReference>
<dbReference type="GO" id="GO:0005506">
    <property type="term" value="F:iron ion binding"/>
    <property type="evidence" value="ECO:0007669"/>
    <property type="project" value="InterPro"/>
</dbReference>
<proteinExistence type="inferred from homology"/>
<dbReference type="GO" id="GO:0004497">
    <property type="term" value="F:monooxygenase activity"/>
    <property type="evidence" value="ECO:0007669"/>
    <property type="project" value="UniProtKB-KW"/>
</dbReference>
<comment type="cofactor">
    <cofactor evidence="1">
        <name>heme</name>
        <dbReference type="ChEBI" id="CHEBI:30413"/>
    </cofactor>
</comment>
<sequence>MGLSINLSKKISSLTYGIVARTAFGKKNKDQEEFISLVEEGMALAGGFSIVDLYPSAKVLEVITGMRSRLEKLQKRLDKILESIVNEHRDGKRATEGGKSREAEDLVDVLLRIQKHGDLEFALTDDNIKAVILKFGGEQPTVKVVLLAWYLILGDLRKRTNVTGRGEAATNSSGKEIKSMRAKWTKWRRESRMKRSRRNFWVAKYGRRSHGCRKRIKRMAYGGGTAKVGVREKMETHIDLIHKDLARQFSSPIGEAVNISRTTIIDQDSLYVEIGDRGGEDQCIIKGQTQTSQLETILDVVPMVPMKLIVLVFISPEGVGLDFSWPLHKFLILDLHEYLGYMGVKRRQYKVGSMRWHTGTSVVSPSPSFSVRPLAFHLVPIIRLSSIGLLSLVIIPSSPPLLGFDQLFYNNILAGLALELRQGFGKVLGEGVKQRAWAMSFYYGHNHHFITGVLYLPNSLIEPFDVVFQAISFFLVTVKKSLIFWVVDLSQPLGAQSSRQGDLPLLLVFLPFVSGVQLEDRDFERIGLLSRLECKLGATIGGGLFMARCCIKWAFFSFTILICLTILCIARCKPSSSGAWLVFAIGCALLSKRAVDIWSRQWRRESRVRRSRQNSRVAKYERRSLGCRRRIRRMPYGGGTVKVGVREKMETHIDLIHKDLARRFSSPIGEAVVQGGQTIRGD</sequence>
<evidence type="ECO:0000256" key="3">
    <source>
        <dbReference type="ARBA" id="ARBA00010617"/>
    </source>
</evidence>
<dbReference type="OrthoDB" id="2789670at2759"/>
<evidence type="ECO:0000256" key="13">
    <source>
        <dbReference type="SAM" id="Phobius"/>
    </source>
</evidence>
<keyword evidence="9" id="KW-0408">Iron</keyword>
<evidence type="ECO:0000256" key="1">
    <source>
        <dbReference type="ARBA" id="ARBA00001971"/>
    </source>
</evidence>
<comment type="similarity">
    <text evidence="3">Belongs to the cytochrome P450 family.</text>
</comment>
<dbReference type="InterPro" id="IPR036396">
    <property type="entry name" value="Cyt_P450_sf"/>
</dbReference>
<gene>
    <name evidence="14" type="ORF">Acr_23g0009820</name>
</gene>
<evidence type="ECO:0000256" key="5">
    <source>
        <dbReference type="ARBA" id="ARBA00022692"/>
    </source>
</evidence>
<evidence type="ECO:0000256" key="9">
    <source>
        <dbReference type="ARBA" id="ARBA00023004"/>
    </source>
</evidence>
<keyword evidence="7 13" id="KW-1133">Transmembrane helix</keyword>
<reference evidence="14 15" key="1">
    <citation type="submission" date="2019-07" db="EMBL/GenBank/DDBJ databases">
        <title>De Novo Assembly of kiwifruit Actinidia rufa.</title>
        <authorList>
            <person name="Sugita-Konishi S."/>
            <person name="Sato K."/>
            <person name="Mori E."/>
            <person name="Abe Y."/>
            <person name="Kisaki G."/>
            <person name="Hamano K."/>
            <person name="Suezawa K."/>
            <person name="Otani M."/>
            <person name="Fukuda T."/>
            <person name="Manabe T."/>
            <person name="Gomi K."/>
            <person name="Tabuchi M."/>
            <person name="Akimitsu K."/>
            <person name="Kataoka I."/>
        </authorList>
    </citation>
    <scope>NUCLEOTIDE SEQUENCE [LARGE SCALE GENOMIC DNA]</scope>
    <source>
        <strain evidence="15">cv. Fuchu</strain>
    </source>
</reference>
<dbReference type="GO" id="GO:0016705">
    <property type="term" value="F:oxidoreductase activity, acting on paired donors, with incorporation or reduction of molecular oxygen"/>
    <property type="evidence" value="ECO:0007669"/>
    <property type="project" value="InterPro"/>
</dbReference>
<keyword evidence="8" id="KW-0560">Oxidoreductase</keyword>
<dbReference type="GO" id="GO:0020037">
    <property type="term" value="F:heme binding"/>
    <property type="evidence" value="ECO:0007669"/>
    <property type="project" value="InterPro"/>
</dbReference>
<dbReference type="PANTHER" id="PTHR47953">
    <property type="entry name" value="OS08G0105600 PROTEIN"/>
    <property type="match status" value="1"/>
</dbReference>
<feature type="transmembrane region" description="Helical" evidence="13">
    <location>
        <begin position="553"/>
        <end position="572"/>
    </location>
</feature>
<dbReference type="AlphaFoldDB" id="A0A7J0GP51"/>
<keyword evidence="5 13" id="KW-0812">Transmembrane</keyword>
<evidence type="ECO:0000256" key="10">
    <source>
        <dbReference type="ARBA" id="ARBA00023033"/>
    </source>
</evidence>
<protein>
    <submittedName>
        <fullName evidence="14">Uncharacterized protein</fullName>
    </submittedName>
</protein>
<evidence type="ECO:0000256" key="4">
    <source>
        <dbReference type="ARBA" id="ARBA00022617"/>
    </source>
</evidence>
<keyword evidence="11 13" id="KW-0472">Membrane</keyword>
<comment type="caution">
    <text evidence="14">The sequence shown here is derived from an EMBL/GenBank/DDBJ whole genome shotgun (WGS) entry which is preliminary data.</text>
</comment>
<dbReference type="Pfam" id="PF00067">
    <property type="entry name" value="p450"/>
    <property type="match status" value="1"/>
</dbReference>
<dbReference type="GO" id="GO:0016020">
    <property type="term" value="C:membrane"/>
    <property type="evidence" value="ECO:0007669"/>
    <property type="project" value="UniProtKB-SubCell"/>
</dbReference>
<dbReference type="InterPro" id="IPR052306">
    <property type="entry name" value="CYP450_71D"/>
</dbReference>
<dbReference type="Proteomes" id="UP000585474">
    <property type="component" value="Unassembled WGS sequence"/>
</dbReference>
<dbReference type="SUPFAM" id="SSF48264">
    <property type="entry name" value="Cytochrome P450"/>
    <property type="match status" value="1"/>
</dbReference>
<evidence type="ECO:0000256" key="8">
    <source>
        <dbReference type="ARBA" id="ARBA00023002"/>
    </source>
</evidence>
<evidence type="ECO:0000256" key="12">
    <source>
        <dbReference type="SAM" id="Coils"/>
    </source>
</evidence>
<dbReference type="Gene3D" id="1.10.630.10">
    <property type="entry name" value="Cytochrome P450"/>
    <property type="match status" value="1"/>
</dbReference>
<evidence type="ECO:0000313" key="14">
    <source>
        <dbReference type="EMBL" id="GFZ12597.1"/>
    </source>
</evidence>
<evidence type="ECO:0000256" key="2">
    <source>
        <dbReference type="ARBA" id="ARBA00004167"/>
    </source>
</evidence>
<keyword evidence="10" id="KW-0503">Monooxygenase</keyword>
<evidence type="ECO:0000256" key="7">
    <source>
        <dbReference type="ARBA" id="ARBA00022989"/>
    </source>
</evidence>
<keyword evidence="12" id="KW-0175">Coiled coil</keyword>